<dbReference type="PANTHER" id="PTHR42788">
    <property type="entry name" value="TAURINE IMPORT ATP-BINDING PROTEIN-RELATED"/>
    <property type="match status" value="1"/>
</dbReference>
<accession>A0ABV1BHY4</accession>
<evidence type="ECO:0000256" key="3">
    <source>
        <dbReference type="ARBA" id="ARBA00022840"/>
    </source>
</evidence>
<dbReference type="InterPro" id="IPR017871">
    <property type="entry name" value="ABC_transporter-like_CS"/>
</dbReference>
<dbReference type="Proteomes" id="UP001473063">
    <property type="component" value="Unassembled WGS sequence"/>
</dbReference>
<dbReference type="PANTHER" id="PTHR42788:SF21">
    <property type="entry name" value="ABC TRANSPORTER ATP-BINDING PROTEIN"/>
    <property type="match status" value="1"/>
</dbReference>
<dbReference type="InterPro" id="IPR050166">
    <property type="entry name" value="ABC_transporter_ATP-bind"/>
</dbReference>
<keyword evidence="3 5" id="KW-0067">ATP-binding</keyword>
<comment type="caution">
    <text evidence="5">The sequence shown here is derived from an EMBL/GenBank/DDBJ whole genome shotgun (WGS) entry which is preliminary data.</text>
</comment>
<evidence type="ECO:0000256" key="1">
    <source>
        <dbReference type="ARBA" id="ARBA00022448"/>
    </source>
</evidence>
<dbReference type="PROSITE" id="PS50893">
    <property type="entry name" value="ABC_TRANSPORTER_2"/>
    <property type="match status" value="1"/>
</dbReference>
<proteinExistence type="predicted"/>
<dbReference type="SMART" id="SM00382">
    <property type="entry name" value="AAA"/>
    <property type="match status" value="1"/>
</dbReference>
<evidence type="ECO:0000313" key="6">
    <source>
        <dbReference type="Proteomes" id="UP001473063"/>
    </source>
</evidence>
<dbReference type="RefSeq" id="WP_178643902.1">
    <property type="nucleotide sequence ID" value="NZ_JBBMEJ010000024.1"/>
</dbReference>
<dbReference type="EMBL" id="JBBMEJ010000024">
    <property type="protein sequence ID" value="MEQ2372228.1"/>
    <property type="molecule type" value="Genomic_DNA"/>
</dbReference>
<keyword evidence="1" id="KW-0813">Transport</keyword>
<keyword evidence="6" id="KW-1185">Reference proteome</keyword>
<protein>
    <submittedName>
        <fullName evidence="5">ABC transporter ATP-binding protein</fullName>
    </submittedName>
</protein>
<evidence type="ECO:0000256" key="2">
    <source>
        <dbReference type="ARBA" id="ARBA00022741"/>
    </source>
</evidence>
<dbReference type="Gene3D" id="3.40.50.300">
    <property type="entry name" value="P-loop containing nucleotide triphosphate hydrolases"/>
    <property type="match status" value="1"/>
</dbReference>
<dbReference type="Pfam" id="PF00005">
    <property type="entry name" value="ABC_tran"/>
    <property type="match status" value="1"/>
</dbReference>
<evidence type="ECO:0000259" key="4">
    <source>
        <dbReference type="PROSITE" id="PS50893"/>
    </source>
</evidence>
<dbReference type="SUPFAM" id="SSF52540">
    <property type="entry name" value="P-loop containing nucleoside triphosphate hydrolases"/>
    <property type="match status" value="1"/>
</dbReference>
<sequence length="255" mass="28265">MKPVLKVRDVCLSYHTLSGETPALSHISFDLMPGEFLSIVGPSGCGKSTLLNLIAGLLSPESGSVTLDGKKISAGSTEVGYMLQKDHLLEWRSIYRNILLGLEIRKELTPQKLANTEALLKTYGLDRFRDAKPSQLSGGMRQRAALIRTLVLEPELLLLDEPFSALDYQTRLNVSDDIGKILKTSGKPAILVTHDISEAISMADRVLILSARPATVQRIVPIHLDIKDRTPFSSRNAPDFKKYFNLIWKELNKNA</sequence>
<dbReference type="GO" id="GO:0005524">
    <property type="term" value="F:ATP binding"/>
    <property type="evidence" value="ECO:0007669"/>
    <property type="project" value="UniProtKB-KW"/>
</dbReference>
<feature type="domain" description="ABC transporter" evidence="4">
    <location>
        <begin position="5"/>
        <end position="236"/>
    </location>
</feature>
<dbReference type="PROSITE" id="PS00211">
    <property type="entry name" value="ABC_TRANSPORTER_1"/>
    <property type="match status" value="1"/>
</dbReference>
<dbReference type="InterPro" id="IPR003439">
    <property type="entry name" value="ABC_transporter-like_ATP-bd"/>
</dbReference>
<organism evidence="5 6">
    <name type="scientific">Blautia aquisgranensis</name>
    <dbReference type="NCBI Taxonomy" id="3133153"/>
    <lineage>
        <taxon>Bacteria</taxon>
        <taxon>Bacillati</taxon>
        <taxon>Bacillota</taxon>
        <taxon>Clostridia</taxon>
        <taxon>Lachnospirales</taxon>
        <taxon>Lachnospiraceae</taxon>
        <taxon>Blautia</taxon>
    </lineage>
</organism>
<dbReference type="InterPro" id="IPR003593">
    <property type="entry name" value="AAA+_ATPase"/>
</dbReference>
<keyword evidence="2" id="KW-0547">Nucleotide-binding</keyword>
<dbReference type="InterPro" id="IPR027417">
    <property type="entry name" value="P-loop_NTPase"/>
</dbReference>
<dbReference type="CDD" id="cd03293">
    <property type="entry name" value="ABC_NrtD_SsuB_transporters"/>
    <property type="match status" value="1"/>
</dbReference>
<gene>
    <name evidence="5" type="ORF">WMO28_15075</name>
</gene>
<reference evidence="5 6" key="1">
    <citation type="submission" date="2024-03" db="EMBL/GenBank/DDBJ databases">
        <title>Human intestinal bacterial collection.</title>
        <authorList>
            <person name="Pauvert C."/>
            <person name="Hitch T.C.A."/>
            <person name="Clavel T."/>
        </authorList>
    </citation>
    <scope>NUCLEOTIDE SEQUENCE [LARGE SCALE GENOMIC DNA]</scope>
    <source>
        <strain evidence="5 6">CLA-JM-H16</strain>
    </source>
</reference>
<name>A0ABV1BHY4_9FIRM</name>
<evidence type="ECO:0000313" key="5">
    <source>
        <dbReference type="EMBL" id="MEQ2372228.1"/>
    </source>
</evidence>